<dbReference type="STRING" id="1249483.LEP1GSC202_0785"/>
<proteinExistence type="predicted"/>
<keyword evidence="1" id="KW-0540">Nuclease</keyword>
<evidence type="ECO:0000313" key="1">
    <source>
        <dbReference type="EMBL" id="EOQ89465.1"/>
    </source>
</evidence>
<organism evidence="1 2">
    <name type="scientific">Leptospira yanagawae serovar Saopaulo str. Sao Paulo = ATCC 700523</name>
    <dbReference type="NCBI Taxonomy" id="1249483"/>
    <lineage>
        <taxon>Bacteria</taxon>
        <taxon>Pseudomonadati</taxon>
        <taxon>Spirochaetota</taxon>
        <taxon>Spirochaetia</taxon>
        <taxon>Leptospirales</taxon>
        <taxon>Leptospiraceae</taxon>
        <taxon>Leptospira</taxon>
    </lineage>
</organism>
<dbReference type="GO" id="GO:0004519">
    <property type="term" value="F:endonuclease activity"/>
    <property type="evidence" value="ECO:0007669"/>
    <property type="project" value="UniProtKB-KW"/>
</dbReference>
<dbReference type="OrthoDB" id="1551452at2"/>
<reference evidence="1 2" key="1">
    <citation type="submission" date="2013-04" db="EMBL/GenBank/DDBJ databases">
        <authorList>
            <person name="Harkins D.M."/>
            <person name="Durkin A.S."/>
            <person name="Brinkac L.M."/>
            <person name="Haft D.H."/>
            <person name="Selengut J.D."/>
            <person name="Sanka R."/>
            <person name="DePew J."/>
            <person name="Purushe J."/>
            <person name="Hartskeerl R.A."/>
            <person name="Ahmed A."/>
            <person name="van der Linden H."/>
            <person name="Goris M.G.A."/>
            <person name="Vinetz J.M."/>
            <person name="Sutton G.G."/>
            <person name="Nierman W.C."/>
            <person name="Fouts D.E."/>
        </authorList>
    </citation>
    <scope>NUCLEOTIDE SEQUENCE [LARGE SCALE GENOMIC DNA]</scope>
    <source>
        <strain evidence="1 2">Sao Paulo</strain>
    </source>
</reference>
<gene>
    <name evidence="1" type="ORF">LEP1GSC202_0785</name>
</gene>
<protein>
    <submittedName>
        <fullName evidence="1">HpaII restriction endonuclease domain protein</fullName>
    </submittedName>
</protein>
<dbReference type="Pfam" id="PF09561">
    <property type="entry name" value="RE_HpaII"/>
    <property type="match status" value="1"/>
</dbReference>
<name>A0A5E8HDW2_9LEPT</name>
<keyword evidence="1" id="KW-0378">Hydrolase</keyword>
<comment type="caution">
    <text evidence="1">The sequence shown here is derived from an EMBL/GenBank/DDBJ whole genome shotgun (WGS) entry which is preliminary data.</text>
</comment>
<dbReference type="Proteomes" id="UP000013996">
    <property type="component" value="Unassembled WGS sequence"/>
</dbReference>
<sequence>MGQDFYGQKLKRFLTDVALGFTPGKVWDGKYEATGGYLIVKKDGDIICYHIYDNSQFEDYIFYNTRLETPSSTRHKFGNIYEEIGQFHIDLNLQIRFNK</sequence>
<dbReference type="EMBL" id="AOGX02000015">
    <property type="protein sequence ID" value="EOQ89465.1"/>
    <property type="molecule type" value="Genomic_DNA"/>
</dbReference>
<keyword evidence="1" id="KW-0255">Endonuclease</keyword>
<dbReference type="AlphaFoldDB" id="A0A5E8HDW2"/>
<dbReference type="InterPro" id="IPR019062">
    <property type="entry name" value="Restrct_endonuc_II_HpaII"/>
</dbReference>
<evidence type="ECO:0000313" key="2">
    <source>
        <dbReference type="Proteomes" id="UP000013996"/>
    </source>
</evidence>
<accession>A0A5E8HDW2</accession>